<dbReference type="Gene3D" id="3.90.1640.30">
    <property type="match status" value="1"/>
</dbReference>
<dbReference type="EC" id="3.1.-.-" evidence="2"/>
<organism evidence="2 3">
    <name type="scientific">Hathewaya histolytica</name>
    <name type="common">Clostridium histolyticum</name>
    <dbReference type="NCBI Taxonomy" id="1498"/>
    <lineage>
        <taxon>Bacteria</taxon>
        <taxon>Bacillati</taxon>
        <taxon>Bacillota</taxon>
        <taxon>Clostridia</taxon>
        <taxon>Eubacteriales</taxon>
        <taxon>Clostridiaceae</taxon>
        <taxon>Hathewaya</taxon>
    </lineage>
</organism>
<dbReference type="PANTHER" id="PTHR30255:SF2">
    <property type="entry name" value="SINGLE-STRANDED-DNA-SPECIFIC EXONUCLEASE RECJ"/>
    <property type="match status" value="1"/>
</dbReference>
<protein>
    <submittedName>
        <fullName evidence="2">Phosphoesterase RecJ domain-containing protein</fullName>
        <ecNumber evidence="2">3.1.-.-</ecNumber>
    </submittedName>
</protein>
<keyword evidence="2" id="KW-0378">Hydrolase</keyword>
<reference evidence="2 3" key="1">
    <citation type="submission" date="2019-05" db="EMBL/GenBank/DDBJ databases">
        <authorList>
            <consortium name="Pathogen Informatics"/>
        </authorList>
    </citation>
    <scope>NUCLEOTIDE SEQUENCE [LARGE SCALE GENOMIC DNA]</scope>
    <source>
        <strain evidence="2 3">NCTC503</strain>
    </source>
</reference>
<dbReference type="InterPro" id="IPR051673">
    <property type="entry name" value="SSDNA_exonuclease_RecJ"/>
</dbReference>
<dbReference type="SUPFAM" id="SSF64182">
    <property type="entry name" value="DHH phosphoesterases"/>
    <property type="match status" value="1"/>
</dbReference>
<evidence type="ECO:0000259" key="1">
    <source>
        <dbReference type="Pfam" id="PF01368"/>
    </source>
</evidence>
<accession>A0A4U9RK67</accession>
<dbReference type="Proteomes" id="UP000308489">
    <property type="component" value="Chromosome 1"/>
</dbReference>
<dbReference type="KEGG" id="hhw:NCTC503_01955"/>
<name>A0A4U9RK67_HATHI</name>
<dbReference type="OrthoDB" id="1925987at2"/>
<keyword evidence="3" id="KW-1185">Reference proteome</keyword>
<sequence>MLKYKIRSQNNKLRECNSRKKFNNYYPFLLKNMQSILQRVVRAVNNREKIVIFGYYDVDSITSVSALLLALRYLKADVEYFIPVELDRGKMLTEKDIKEYIEFLGTNLVISLGCFLNSDSDKKLCDSLGIDVITLSSDECNNNQNKYILTPKGVNSPYPFKELSCSGVTFKLIQALSNYYKTSKFNKYIDLISLGTVASGKDITEENNYIVSEGINQIKLSNNYGIRALMQIQNITDINEESLQKLVSTIIPKVNAIGNMENAKIIVELFTTLDKDKAEQIAKYLYKNHKGNRIT</sequence>
<dbReference type="EMBL" id="LR590481">
    <property type="protein sequence ID" value="VTQ92464.1"/>
    <property type="molecule type" value="Genomic_DNA"/>
</dbReference>
<dbReference type="PANTHER" id="PTHR30255">
    <property type="entry name" value="SINGLE-STRANDED-DNA-SPECIFIC EXONUCLEASE RECJ"/>
    <property type="match status" value="1"/>
</dbReference>
<gene>
    <name evidence="2" type="primary">recJ_2</name>
    <name evidence="2" type="ORF">NCTC503_01955</name>
</gene>
<evidence type="ECO:0000313" key="2">
    <source>
        <dbReference type="EMBL" id="VTQ92464.1"/>
    </source>
</evidence>
<dbReference type="InterPro" id="IPR001667">
    <property type="entry name" value="DDH_dom"/>
</dbReference>
<dbReference type="AlphaFoldDB" id="A0A4U9RK67"/>
<dbReference type="InterPro" id="IPR038763">
    <property type="entry name" value="DHH_sf"/>
</dbReference>
<feature type="domain" description="DDH" evidence="1">
    <location>
        <begin position="49"/>
        <end position="196"/>
    </location>
</feature>
<proteinExistence type="predicted"/>
<dbReference type="Pfam" id="PF01368">
    <property type="entry name" value="DHH"/>
    <property type="match status" value="1"/>
</dbReference>
<evidence type="ECO:0000313" key="3">
    <source>
        <dbReference type="Proteomes" id="UP000308489"/>
    </source>
</evidence>
<dbReference type="GO" id="GO:0004527">
    <property type="term" value="F:exonuclease activity"/>
    <property type="evidence" value="ECO:0007669"/>
    <property type="project" value="UniProtKB-KW"/>
</dbReference>
<dbReference type="RefSeq" id="WP_138210541.1">
    <property type="nucleotide sequence ID" value="NZ_CBCRUQ010000003.1"/>
</dbReference>